<keyword evidence="3" id="KW-0472">Membrane</keyword>
<feature type="region of interest" description="Disordered" evidence="2">
    <location>
        <begin position="1"/>
        <end position="32"/>
    </location>
</feature>
<keyword evidence="3" id="KW-0812">Transmembrane</keyword>
<proteinExistence type="inferred from homology"/>
<feature type="transmembrane region" description="Helical" evidence="3">
    <location>
        <begin position="228"/>
        <end position="248"/>
    </location>
</feature>
<name>A0A379M0R6_9NOCA</name>
<dbReference type="InterPro" id="IPR005531">
    <property type="entry name" value="Asp23"/>
</dbReference>
<evidence type="ECO:0000259" key="4">
    <source>
        <dbReference type="Pfam" id="PF19803"/>
    </source>
</evidence>
<reference evidence="5 6" key="1">
    <citation type="submission" date="2018-06" db="EMBL/GenBank/DDBJ databases">
        <authorList>
            <consortium name="Pathogen Informatics"/>
            <person name="Doyle S."/>
        </authorList>
    </citation>
    <scope>NUCLEOTIDE SEQUENCE [LARGE SCALE GENOMIC DNA]</scope>
    <source>
        <strain evidence="5 6">NCTC13296</strain>
    </source>
</reference>
<keyword evidence="6" id="KW-1185">Reference proteome</keyword>
<evidence type="ECO:0000313" key="6">
    <source>
        <dbReference type="Proteomes" id="UP000254569"/>
    </source>
</evidence>
<gene>
    <name evidence="5" type="ORF">NCTC13296_01858</name>
</gene>
<protein>
    <submittedName>
        <fullName evidence="5">Membrane protein</fullName>
    </submittedName>
</protein>
<dbReference type="RefSeq" id="WP_064062554.1">
    <property type="nucleotide sequence ID" value="NZ_LPZN01000003.1"/>
</dbReference>
<evidence type="ECO:0000313" key="5">
    <source>
        <dbReference type="EMBL" id="SUE15005.1"/>
    </source>
</evidence>
<dbReference type="AlphaFoldDB" id="A0A379M0R6"/>
<feature type="domain" description="DUF6286" evidence="4">
    <location>
        <begin position="238"/>
        <end position="331"/>
    </location>
</feature>
<dbReference type="Pfam" id="PF03780">
    <property type="entry name" value="Asp23"/>
    <property type="match status" value="1"/>
</dbReference>
<dbReference type="Pfam" id="PF19803">
    <property type="entry name" value="DUF6286"/>
    <property type="match status" value="1"/>
</dbReference>
<evidence type="ECO:0000256" key="2">
    <source>
        <dbReference type="SAM" id="MobiDB-lite"/>
    </source>
</evidence>
<evidence type="ECO:0000256" key="1">
    <source>
        <dbReference type="ARBA" id="ARBA00005721"/>
    </source>
</evidence>
<evidence type="ECO:0000256" key="3">
    <source>
        <dbReference type="SAM" id="Phobius"/>
    </source>
</evidence>
<comment type="similarity">
    <text evidence="1">Belongs to the asp23 family.</text>
</comment>
<dbReference type="EMBL" id="UGVI01000001">
    <property type="protein sequence ID" value="SUE15005.1"/>
    <property type="molecule type" value="Genomic_DNA"/>
</dbReference>
<organism evidence="5 6">
    <name type="scientific">Rhodococcus gordoniae</name>
    <dbReference type="NCBI Taxonomy" id="223392"/>
    <lineage>
        <taxon>Bacteria</taxon>
        <taxon>Bacillati</taxon>
        <taxon>Actinomycetota</taxon>
        <taxon>Actinomycetes</taxon>
        <taxon>Mycobacteriales</taxon>
        <taxon>Nocardiaceae</taxon>
        <taxon>Rhodococcus</taxon>
    </lineage>
</organism>
<dbReference type="InterPro" id="IPR046253">
    <property type="entry name" value="DUF6286"/>
</dbReference>
<keyword evidence="3" id="KW-1133">Transmembrane helix</keyword>
<sequence length="342" mass="36041">MADPSTPDLGTSPDTVPVDTASGTGTVPSGERGSLVVKDRAIERIAAAAALGVPGVVRHSGGGILRLTGRDLPRADVTTGARAVAVNLYIAAEWPYDAAMLTRRVHDAVERQLRELTGLRVSELNVLIVATALVEDGETDESQPPVEYLESDIVAARTTPHPDLPMVAPLPPLASPAAAPAAAIVAIAALALAFVAARELLIVNGTYAGAPWLRNSFEWFGRLHWHTWLAPVAGICLVLGIVLIVVALKPRRRTHVPLQVAGAVPTVWMRRTDVARMCSAHASALTGVRTARTVVDRRRAVVRIAIEDETPVAEITASVRGAVAPNLAALADPVELVVEVAR</sequence>
<accession>A0A379M0R6</accession>
<dbReference type="Proteomes" id="UP000254569">
    <property type="component" value="Unassembled WGS sequence"/>
</dbReference>
<dbReference type="OrthoDB" id="5197468at2"/>